<name>A0A7W3SWX0_9BACL</name>
<evidence type="ECO:0000313" key="2">
    <source>
        <dbReference type="Proteomes" id="UP000567067"/>
    </source>
</evidence>
<comment type="caution">
    <text evidence="1">The sequence shown here is derived from an EMBL/GenBank/DDBJ whole genome shotgun (WGS) entry which is preliminary data.</text>
</comment>
<gene>
    <name evidence="1" type="ORF">FHR92_004197</name>
</gene>
<dbReference type="Proteomes" id="UP000567067">
    <property type="component" value="Unassembled WGS sequence"/>
</dbReference>
<accession>A0A7W3SWX0</accession>
<proteinExistence type="predicted"/>
<dbReference type="EMBL" id="JACJIP010000034">
    <property type="protein sequence ID" value="MBA9087712.1"/>
    <property type="molecule type" value="Genomic_DNA"/>
</dbReference>
<reference evidence="1 2" key="1">
    <citation type="submission" date="2020-08" db="EMBL/GenBank/DDBJ databases">
        <title>Genomic Encyclopedia of Type Strains, Phase III (KMG-III): the genomes of soil and plant-associated and newly described type strains.</title>
        <authorList>
            <person name="Whitman W."/>
        </authorList>
    </citation>
    <scope>NUCLEOTIDE SEQUENCE [LARGE SCALE GENOMIC DNA]</scope>
    <source>
        <strain evidence="1 2">CECT 8693</strain>
    </source>
</reference>
<sequence length="81" mass="9320">MISQLELPDQRGTAILSLAQTFNVPNCLAKQRLDQIERRCLQSMFNDVFGKEEEYIEPSWSPETQRVLIQLDQQLSTPAPN</sequence>
<dbReference type="AlphaFoldDB" id="A0A7W3SWX0"/>
<keyword evidence="2" id="KW-1185">Reference proteome</keyword>
<organism evidence="1 2">
    <name type="scientific">Fontibacillus solani</name>
    <dbReference type="NCBI Taxonomy" id="1572857"/>
    <lineage>
        <taxon>Bacteria</taxon>
        <taxon>Bacillati</taxon>
        <taxon>Bacillota</taxon>
        <taxon>Bacilli</taxon>
        <taxon>Bacillales</taxon>
        <taxon>Paenibacillaceae</taxon>
        <taxon>Fontibacillus</taxon>
    </lineage>
</organism>
<protein>
    <submittedName>
        <fullName evidence="1">Uncharacterized protein</fullName>
    </submittedName>
</protein>
<dbReference type="RefSeq" id="WP_220482853.1">
    <property type="nucleotide sequence ID" value="NZ_JACJIP010000034.1"/>
</dbReference>
<evidence type="ECO:0000313" key="1">
    <source>
        <dbReference type="EMBL" id="MBA9087712.1"/>
    </source>
</evidence>